<keyword evidence="4" id="KW-0238">DNA-binding</keyword>
<dbReference type="Proteomes" id="UP000279089">
    <property type="component" value="Unassembled WGS sequence"/>
</dbReference>
<dbReference type="PANTHER" id="PTHR37299">
    <property type="entry name" value="TRANSCRIPTIONAL REGULATOR-RELATED"/>
    <property type="match status" value="1"/>
</dbReference>
<dbReference type="SUPFAM" id="SSF52172">
    <property type="entry name" value="CheY-like"/>
    <property type="match status" value="1"/>
</dbReference>
<dbReference type="RefSeq" id="WP_120518971.1">
    <property type="nucleotide sequence ID" value="NZ_QXZY01000015.1"/>
</dbReference>
<dbReference type="GO" id="GO:0003677">
    <property type="term" value="F:DNA binding"/>
    <property type="evidence" value="ECO:0007669"/>
    <property type="project" value="UniProtKB-KW"/>
</dbReference>
<dbReference type="AlphaFoldDB" id="A0A3N4M5F2"/>
<evidence type="ECO:0000259" key="3">
    <source>
        <dbReference type="PROSITE" id="PS50930"/>
    </source>
</evidence>
<dbReference type="SMART" id="SM00448">
    <property type="entry name" value="REC"/>
    <property type="match status" value="1"/>
</dbReference>
<dbReference type="GO" id="GO:0000156">
    <property type="term" value="F:phosphorelay response regulator activity"/>
    <property type="evidence" value="ECO:0007669"/>
    <property type="project" value="InterPro"/>
</dbReference>
<organism evidence="4 5">
    <name type="scientific">Chitinophaga barathri</name>
    <dbReference type="NCBI Taxonomy" id="1647451"/>
    <lineage>
        <taxon>Bacteria</taxon>
        <taxon>Pseudomonadati</taxon>
        <taxon>Bacteroidota</taxon>
        <taxon>Chitinophagia</taxon>
        <taxon>Chitinophagales</taxon>
        <taxon>Chitinophagaceae</taxon>
        <taxon>Chitinophaga</taxon>
    </lineage>
</organism>
<dbReference type="PROSITE" id="PS50930">
    <property type="entry name" value="HTH_LYTTR"/>
    <property type="match status" value="1"/>
</dbReference>
<protein>
    <submittedName>
        <fullName evidence="4">DNA-binding response regulator</fullName>
    </submittedName>
</protein>
<feature type="modified residue" description="4-aspartylphosphate" evidence="1">
    <location>
        <position position="54"/>
    </location>
</feature>
<name>A0A3N4M5F2_9BACT</name>
<accession>A0A3N4M5F2</accession>
<dbReference type="PROSITE" id="PS50110">
    <property type="entry name" value="RESPONSE_REGULATORY"/>
    <property type="match status" value="1"/>
</dbReference>
<evidence type="ECO:0000313" key="4">
    <source>
        <dbReference type="EMBL" id="RPD38474.1"/>
    </source>
</evidence>
<comment type="caution">
    <text evidence="4">The sequence shown here is derived from an EMBL/GenBank/DDBJ whole genome shotgun (WGS) entry which is preliminary data.</text>
</comment>
<evidence type="ECO:0000259" key="2">
    <source>
        <dbReference type="PROSITE" id="PS50110"/>
    </source>
</evidence>
<proteinExistence type="predicted"/>
<evidence type="ECO:0000256" key="1">
    <source>
        <dbReference type="PROSITE-ProRule" id="PRU00169"/>
    </source>
</evidence>
<gene>
    <name evidence="4" type="ORF">EG028_24710</name>
</gene>
<sequence>MTTIIIDDEEHCRDVLHLLLSRYCPELQVVAVCAGSEEGLKAIAKYQPQLVFLDVEMPGMNGFELLEELGRPNFSVIFTTAYDQYAIKAIRHSALDFLLKPIDKEELITSVKKATSQHHTSGPKTEALLQFLHQHMQPNERLALPTVDGLRMMPVREITYCESEGSYTRVFLQQHAIPLLICRSLKEVEDVLKDKGFFRVHNSYLINLSYMYKYIKGDGGEIIMTDGRSVPVSRHRKQEFLTRIEKL</sequence>
<dbReference type="InterPro" id="IPR011006">
    <property type="entry name" value="CheY-like_superfamily"/>
</dbReference>
<keyword evidence="1" id="KW-0597">Phosphoprotein</keyword>
<dbReference type="PANTHER" id="PTHR37299:SF1">
    <property type="entry name" value="STAGE 0 SPORULATION PROTEIN A HOMOLOG"/>
    <property type="match status" value="1"/>
</dbReference>
<dbReference type="Pfam" id="PF04397">
    <property type="entry name" value="LytTR"/>
    <property type="match status" value="1"/>
</dbReference>
<dbReference type="SMART" id="SM00850">
    <property type="entry name" value="LytTR"/>
    <property type="match status" value="1"/>
</dbReference>
<dbReference type="OrthoDB" id="1646880at2"/>
<reference evidence="5" key="1">
    <citation type="submission" date="2018-11" db="EMBL/GenBank/DDBJ databases">
        <title>Chitinophaga lutea sp.nov., isolate from arsenic contaminated soil.</title>
        <authorList>
            <person name="Zong Y."/>
        </authorList>
    </citation>
    <scope>NUCLEOTIDE SEQUENCE [LARGE SCALE GENOMIC DNA]</scope>
    <source>
        <strain evidence="5">YLT18</strain>
    </source>
</reference>
<dbReference type="InterPro" id="IPR001789">
    <property type="entry name" value="Sig_transdc_resp-reg_receiver"/>
</dbReference>
<keyword evidence="5" id="KW-1185">Reference proteome</keyword>
<dbReference type="Pfam" id="PF00072">
    <property type="entry name" value="Response_reg"/>
    <property type="match status" value="1"/>
</dbReference>
<feature type="domain" description="Response regulatory" evidence="2">
    <location>
        <begin position="2"/>
        <end position="115"/>
    </location>
</feature>
<dbReference type="EMBL" id="RMBX01000015">
    <property type="protein sequence ID" value="RPD38474.1"/>
    <property type="molecule type" value="Genomic_DNA"/>
</dbReference>
<dbReference type="Gene3D" id="3.40.50.2300">
    <property type="match status" value="1"/>
</dbReference>
<feature type="domain" description="HTH LytTR-type" evidence="3">
    <location>
        <begin position="142"/>
        <end position="246"/>
    </location>
</feature>
<dbReference type="InterPro" id="IPR007492">
    <property type="entry name" value="LytTR_DNA-bd_dom"/>
</dbReference>
<evidence type="ECO:0000313" key="5">
    <source>
        <dbReference type="Proteomes" id="UP000279089"/>
    </source>
</evidence>
<dbReference type="Gene3D" id="2.40.50.1020">
    <property type="entry name" value="LytTr DNA-binding domain"/>
    <property type="match status" value="1"/>
</dbReference>
<dbReference type="InterPro" id="IPR046947">
    <property type="entry name" value="LytR-like"/>
</dbReference>